<sequence>MWSDIVALCCVVLYCVQAKLASEEDAMDSGEMADRDMDELDTNSTNITQANISGDRDVEDSGEHIGPAVTQVYQHPYAGSLLHNSTYVCSATILNTYWSLTLSKCFDPDIISSYVTHKYLGNYTLRVGSSYNNKSGAIHKIRILINNFDLKVSAMKLTVALEYSARIAPVSLPKPDEEVNLGYLASILAWTPNGHLRVLNAPLIDSTICEPATKLLPGHYVCAAGVQDPNRHFCRRDDGGAVIQNNTLVGIATFLHTCAVYTRTHAFPKVSSFARWLDSVIWDEENRPTVFTPTSSTITTQAIANATENQPEFQHIFGDTRKQMLSIPFAPISVPLEPAEDNSVLPRMSMYESYLQSIARARTSTTQDPVAVEEVKRAWLQKFEKKYNLRSEPQMAQNNKYGLYP</sequence>
<evidence type="ECO:0000313" key="7">
    <source>
        <dbReference type="EMBL" id="KPJ00696.1"/>
    </source>
</evidence>
<keyword evidence="4" id="KW-1015">Disulfide bond</keyword>
<accession>A0A194QB93</accession>
<organism evidence="7 8">
    <name type="scientific">Papilio xuthus</name>
    <name type="common">Asian swallowtail butterfly</name>
    <dbReference type="NCBI Taxonomy" id="66420"/>
    <lineage>
        <taxon>Eukaryota</taxon>
        <taxon>Metazoa</taxon>
        <taxon>Ecdysozoa</taxon>
        <taxon>Arthropoda</taxon>
        <taxon>Hexapoda</taxon>
        <taxon>Insecta</taxon>
        <taxon>Pterygota</taxon>
        <taxon>Neoptera</taxon>
        <taxon>Endopterygota</taxon>
        <taxon>Lepidoptera</taxon>
        <taxon>Glossata</taxon>
        <taxon>Ditrysia</taxon>
        <taxon>Papilionoidea</taxon>
        <taxon>Papilionidae</taxon>
        <taxon>Papilioninae</taxon>
        <taxon>Papilio</taxon>
    </lineage>
</organism>
<evidence type="ECO:0000256" key="1">
    <source>
        <dbReference type="ARBA" id="ARBA00022670"/>
    </source>
</evidence>
<reference evidence="7 8" key="1">
    <citation type="journal article" date="2015" name="Nat. Commun.">
        <title>Outbred genome sequencing and CRISPR/Cas9 gene editing in butterflies.</title>
        <authorList>
            <person name="Li X."/>
            <person name="Fan D."/>
            <person name="Zhang W."/>
            <person name="Liu G."/>
            <person name="Zhang L."/>
            <person name="Zhao L."/>
            <person name="Fang X."/>
            <person name="Chen L."/>
            <person name="Dong Y."/>
            <person name="Chen Y."/>
            <person name="Ding Y."/>
            <person name="Zhao R."/>
            <person name="Feng M."/>
            <person name="Zhu Y."/>
            <person name="Feng Y."/>
            <person name="Jiang X."/>
            <person name="Zhu D."/>
            <person name="Xiang H."/>
            <person name="Feng X."/>
            <person name="Li S."/>
            <person name="Wang J."/>
            <person name="Zhang G."/>
            <person name="Kronforst M.R."/>
            <person name="Wang W."/>
        </authorList>
    </citation>
    <scope>NUCLEOTIDE SEQUENCE [LARGE SCALE GENOMIC DNA]</scope>
    <source>
        <strain evidence="7">Ya'a_city_454_Px</strain>
        <tissue evidence="7">Whole body</tissue>
    </source>
</reference>
<dbReference type="PANTHER" id="PTHR24276:SF98">
    <property type="entry name" value="FI18310P1-RELATED"/>
    <property type="match status" value="1"/>
</dbReference>
<dbReference type="GO" id="GO:0006508">
    <property type="term" value="P:proteolysis"/>
    <property type="evidence" value="ECO:0007669"/>
    <property type="project" value="UniProtKB-KW"/>
</dbReference>
<name>A0A194QB93_PAPXU</name>
<feature type="signal peptide" evidence="5">
    <location>
        <begin position="1"/>
        <end position="18"/>
    </location>
</feature>
<evidence type="ECO:0000256" key="4">
    <source>
        <dbReference type="ARBA" id="ARBA00023157"/>
    </source>
</evidence>
<dbReference type="STRING" id="66420.A0A194QB93"/>
<protein>
    <submittedName>
        <fullName evidence="7">Trypsin-6</fullName>
    </submittedName>
</protein>
<dbReference type="InterPro" id="IPR001254">
    <property type="entry name" value="Trypsin_dom"/>
</dbReference>
<dbReference type="Proteomes" id="UP000053268">
    <property type="component" value="Unassembled WGS sequence"/>
</dbReference>
<evidence type="ECO:0000259" key="6">
    <source>
        <dbReference type="PROSITE" id="PS50240"/>
    </source>
</evidence>
<keyword evidence="8" id="KW-1185">Reference proteome</keyword>
<dbReference type="PANTHER" id="PTHR24276">
    <property type="entry name" value="POLYSERASE-RELATED"/>
    <property type="match status" value="1"/>
</dbReference>
<dbReference type="InterPro" id="IPR050430">
    <property type="entry name" value="Peptidase_S1"/>
</dbReference>
<evidence type="ECO:0000256" key="5">
    <source>
        <dbReference type="SAM" id="SignalP"/>
    </source>
</evidence>
<dbReference type="AlphaFoldDB" id="A0A194QB93"/>
<dbReference type="SMART" id="SM00020">
    <property type="entry name" value="Tryp_SPc"/>
    <property type="match status" value="1"/>
</dbReference>
<feature type="chain" id="PRO_5008264185" evidence="5">
    <location>
        <begin position="19"/>
        <end position="405"/>
    </location>
</feature>
<evidence type="ECO:0000313" key="8">
    <source>
        <dbReference type="Proteomes" id="UP000053268"/>
    </source>
</evidence>
<evidence type="ECO:0000256" key="3">
    <source>
        <dbReference type="ARBA" id="ARBA00022825"/>
    </source>
</evidence>
<gene>
    <name evidence="7" type="ORF">RR46_07535</name>
</gene>
<keyword evidence="5" id="KW-0732">Signal</keyword>
<dbReference type="EMBL" id="KQ459460">
    <property type="protein sequence ID" value="KPJ00696.1"/>
    <property type="molecule type" value="Genomic_DNA"/>
</dbReference>
<dbReference type="InterPro" id="IPR009003">
    <property type="entry name" value="Peptidase_S1_PA"/>
</dbReference>
<dbReference type="Pfam" id="PF00089">
    <property type="entry name" value="Trypsin"/>
    <property type="match status" value="1"/>
</dbReference>
<dbReference type="Gene3D" id="2.40.10.10">
    <property type="entry name" value="Trypsin-like serine proteases"/>
    <property type="match status" value="1"/>
</dbReference>
<keyword evidence="1" id="KW-0645">Protease</keyword>
<proteinExistence type="predicted"/>
<keyword evidence="2" id="KW-0378">Hydrolase</keyword>
<feature type="domain" description="Peptidase S1" evidence="6">
    <location>
        <begin position="52"/>
        <end position="282"/>
    </location>
</feature>
<dbReference type="SUPFAM" id="SSF50494">
    <property type="entry name" value="Trypsin-like serine proteases"/>
    <property type="match status" value="1"/>
</dbReference>
<keyword evidence="3" id="KW-0720">Serine protease</keyword>
<dbReference type="GO" id="GO:0004252">
    <property type="term" value="F:serine-type endopeptidase activity"/>
    <property type="evidence" value="ECO:0007669"/>
    <property type="project" value="InterPro"/>
</dbReference>
<evidence type="ECO:0000256" key="2">
    <source>
        <dbReference type="ARBA" id="ARBA00022801"/>
    </source>
</evidence>
<dbReference type="PROSITE" id="PS50240">
    <property type="entry name" value="TRYPSIN_DOM"/>
    <property type="match status" value="1"/>
</dbReference>
<dbReference type="InterPro" id="IPR043504">
    <property type="entry name" value="Peptidase_S1_PA_chymotrypsin"/>
</dbReference>